<dbReference type="Gene3D" id="1.10.260.40">
    <property type="entry name" value="lambda repressor-like DNA-binding domains"/>
    <property type="match status" value="1"/>
</dbReference>
<evidence type="ECO:0000259" key="1">
    <source>
        <dbReference type="PROSITE" id="PS50943"/>
    </source>
</evidence>
<dbReference type="RefSeq" id="WP_133403475.1">
    <property type="nucleotide sequence ID" value="NZ_SMTK01000003.1"/>
</dbReference>
<organism evidence="2 3">
    <name type="scientific">Arthrobacter crusticola</name>
    <dbReference type="NCBI Taxonomy" id="2547960"/>
    <lineage>
        <taxon>Bacteria</taxon>
        <taxon>Bacillati</taxon>
        <taxon>Actinomycetota</taxon>
        <taxon>Actinomycetes</taxon>
        <taxon>Micrococcales</taxon>
        <taxon>Micrococcaceae</taxon>
        <taxon>Arthrobacter</taxon>
    </lineage>
</organism>
<dbReference type="Pfam" id="PF17765">
    <property type="entry name" value="MLTR_LBD"/>
    <property type="match status" value="1"/>
</dbReference>
<proteinExistence type="predicted"/>
<dbReference type="SUPFAM" id="SSF47413">
    <property type="entry name" value="lambda repressor-like DNA-binding domains"/>
    <property type="match status" value="1"/>
</dbReference>
<sequence length="272" mass="29972">MQKNPAFSDYLKARRKLVRPQDVDLHTYGRRRVTGLRREEVAQLAGISVDYYVRLEQGKDHHPSPQILDALARALMLDPPSTLHLHRLAQPPSGSILTTEDMAASGTVAPGLTHLLGTINVPAFVQDRFMTVLAANPFAIALSPRNAPGKNVLREAFLDSAERDLYEDYDQVMGEAVAGLRASVGERTNDPRLVRLVTDLSERSAYFLQLWNRHDVRPKVAGHRILHHPVVGDLELFHEKLAVTGTDGHLLVVHHAAPGSPSAAALERLAAL</sequence>
<name>A0A4R5TVP9_9MICC</name>
<dbReference type="PANTHER" id="PTHR35010:SF2">
    <property type="entry name" value="BLL4672 PROTEIN"/>
    <property type="match status" value="1"/>
</dbReference>
<reference evidence="2 3" key="1">
    <citation type="submission" date="2019-03" db="EMBL/GenBank/DDBJ databases">
        <title>Arthrobacter sp. nov., an bacterium isolated from biocrust in Mu Us Desert.</title>
        <authorList>
            <person name="Lixiong L."/>
        </authorList>
    </citation>
    <scope>NUCLEOTIDE SEQUENCE [LARGE SCALE GENOMIC DNA]</scope>
    <source>
        <strain evidence="2 3">SLN-3</strain>
    </source>
</reference>
<dbReference type="Gene3D" id="3.30.450.180">
    <property type="match status" value="1"/>
</dbReference>
<dbReference type="SMART" id="SM00530">
    <property type="entry name" value="HTH_XRE"/>
    <property type="match status" value="1"/>
</dbReference>
<dbReference type="InterPro" id="IPR001387">
    <property type="entry name" value="Cro/C1-type_HTH"/>
</dbReference>
<dbReference type="EMBL" id="SMTK01000003">
    <property type="protein sequence ID" value="TDK25197.1"/>
    <property type="molecule type" value="Genomic_DNA"/>
</dbReference>
<gene>
    <name evidence="2" type="ORF">E2F48_07880</name>
</gene>
<keyword evidence="3" id="KW-1185">Reference proteome</keyword>
<dbReference type="Pfam" id="PF13560">
    <property type="entry name" value="HTH_31"/>
    <property type="match status" value="1"/>
</dbReference>
<dbReference type="OrthoDB" id="3518652at2"/>
<dbReference type="PROSITE" id="PS50943">
    <property type="entry name" value="HTH_CROC1"/>
    <property type="match status" value="1"/>
</dbReference>
<dbReference type="AlphaFoldDB" id="A0A4R5TVP9"/>
<dbReference type="GO" id="GO:0003677">
    <property type="term" value="F:DNA binding"/>
    <property type="evidence" value="ECO:0007669"/>
    <property type="project" value="InterPro"/>
</dbReference>
<dbReference type="CDD" id="cd00093">
    <property type="entry name" value="HTH_XRE"/>
    <property type="match status" value="1"/>
</dbReference>
<dbReference type="PANTHER" id="PTHR35010">
    <property type="entry name" value="BLL4672 PROTEIN-RELATED"/>
    <property type="match status" value="1"/>
</dbReference>
<evidence type="ECO:0000313" key="3">
    <source>
        <dbReference type="Proteomes" id="UP000295411"/>
    </source>
</evidence>
<dbReference type="Proteomes" id="UP000295411">
    <property type="component" value="Unassembled WGS sequence"/>
</dbReference>
<dbReference type="InterPro" id="IPR010982">
    <property type="entry name" value="Lambda_DNA-bd_dom_sf"/>
</dbReference>
<evidence type="ECO:0000313" key="2">
    <source>
        <dbReference type="EMBL" id="TDK25197.1"/>
    </source>
</evidence>
<accession>A0A4R5TVP9</accession>
<comment type="caution">
    <text evidence="2">The sequence shown here is derived from an EMBL/GenBank/DDBJ whole genome shotgun (WGS) entry which is preliminary data.</text>
</comment>
<dbReference type="InterPro" id="IPR041413">
    <property type="entry name" value="MLTR_LBD"/>
</dbReference>
<feature type="domain" description="HTH cro/C1-type" evidence="1">
    <location>
        <begin position="35"/>
        <end position="83"/>
    </location>
</feature>
<protein>
    <submittedName>
        <fullName evidence="2">XRE family transcriptional regulator</fullName>
    </submittedName>
</protein>